<evidence type="ECO:0000256" key="2">
    <source>
        <dbReference type="ARBA" id="ARBA00022801"/>
    </source>
</evidence>
<keyword evidence="3" id="KW-0408">Iron</keyword>
<name>A0A6F8XE76_9GAMM</name>
<evidence type="ECO:0000256" key="4">
    <source>
        <dbReference type="ARBA" id="ARBA00025742"/>
    </source>
</evidence>
<keyword evidence="1" id="KW-0479">Metal-binding</keyword>
<dbReference type="InterPro" id="IPR026575">
    <property type="entry name" value="GpdQ/CpdA-like"/>
</dbReference>
<reference evidence="6 7" key="1">
    <citation type="submission" date="2020-03" db="EMBL/GenBank/DDBJ databases">
        <title>Complete Genome Sequence of Halomonas meridiana strain Eplume2, isolated from hydrothermal-plume in the north east Pacific Ocean.</title>
        <authorList>
            <person name="Kurihara Y."/>
            <person name="Kawai S."/>
            <person name="Sakai A."/>
            <person name="Galipon J."/>
            <person name="Arakawa K."/>
        </authorList>
    </citation>
    <scope>NUCLEOTIDE SEQUENCE [LARGE SCALE GENOMIC DNA]</scope>
    <source>
        <strain evidence="6 7">Eplume2</strain>
    </source>
</reference>
<dbReference type="SUPFAM" id="SSF56300">
    <property type="entry name" value="Metallo-dependent phosphatases"/>
    <property type="match status" value="1"/>
</dbReference>
<dbReference type="Proteomes" id="UP000501053">
    <property type="component" value="Chromosome"/>
</dbReference>
<organism evidence="6 7">
    <name type="scientific">Vreelandella aquamarina</name>
    <dbReference type="NCBI Taxonomy" id="77097"/>
    <lineage>
        <taxon>Bacteria</taxon>
        <taxon>Pseudomonadati</taxon>
        <taxon>Pseudomonadota</taxon>
        <taxon>Gammaproteobacteria</taxon>
        <taxon>Oceanospirillales</taxon>
        <taxon>Halomonadaceae</taxon>
        <taxon>Vreelandella</taxon>
    </lineage>
</organism>
<evidence type="ECO:0000256" key="3">
    <source>
        <dbReference type="ARBA" id="ARBA00023004"/>
    </source>
</evidence>
<dbReference type="InterPro" id="IPR004843">
    <property type="entry name" value="Calcineurin-like_PHP"/>
</dbReference>
<dbReference type="InterPro" id="IPR050884">
    <property type="entry name" value="CNP_phosphodiesterase-III"/>
</dbReference>
<accession>A0A6F8XE76</accession>
<dbReference type="GO" id="GO:0046872">
    <property type="term" value="F:metal ion binding"/>
    <property type="evidence" value="ECO:0007669"/>
    <property type="project" value="UniProtKB-KW"/>
</dbReference>
<dbReference type="PANTHER" id="PTHR42988:SF2">
    <property type="entry name" value="CYCLIC NUCLEOTIDE PHOSPHODIESTERASE CBUA0032-RELATED"/>
    <property type="match status" value="1"/>
</dbReference>
<feature type="domain" description="Calcineurin-like phosphoesterase" evidence="5">
    <location>
        <begin position="1"/>
        <end position="195"/>
    </location>
</feature>
<dbReference type="Pfam" id="PF00149">
    <property type="entry name" value="Metallophos"/>
    <property type="match status" value="1"/>
</dbReference>
<dbReference type="RefSeq" id="WP_172515267.1">
    <property type="nucleotide sequence ID" value="NZ_AP022869.1"/>
</dbReference>
<dbReference type="AlphaFoldDB" id="A0A6F8XE76"/>
<dbReference type="InterPro" id="IPR029052">
    <property type="entry name" value="Metallo-depent_PP-like"/>
</dbReference>
<evidence type="ECO:0000259" key="5">
    <source>
        <dbReference type="Pfam" id="PF00149"/>
    </source>
</evidence>
<dbReference type="PANTHER" id="PTHR42988">
    <property type="entry name" value="PHOSPHOHYDROLASE"/>
    <property type="match status" value="1"/>
</dbReference>
<keyword evidence="2" id="KW-0378">Hydrolase</keyword>
<dbReference type="CDD" id="cd07402">
    <property type="entry name" value="MPP_GpdQ"/>
    <property type="match status" value="1"/>
</dbReference>
<keyword evidence="7" id="KW-1185">Reference proteome</keyword>
<evidence type="ECO:0000313" key="6">
    <source>
        <dbReference type="EMBL" id="BCB72492.1"/>
    </source>
</evidence>
<dbReference type="Gene3D" id="3.60.21.10">
    <property type="match status" value="1"/>
</dbReference>
<protein>
    <submittedName>
        <fullName evidence="6">3',5'-cyclic adenosine monophosphate phosphodiesterase CpdA</fullName>
    </submittedName>
</protein>
<proteinExistence type="inferred from homology"/>
<comment type="similarity">
    <text evidence="4">Belongs to the cyclic nucleotide phosphodiesterase class-III family.</text>
</comment>
<gene>
    <name evidence="6" type="primary">cpdA_3</name>
    <name evidence="6" type="ORF">HMEPL2_28430</name>
</gene>
<evidence type="ECO:0000313" key="7">
    <source>
        <dbReference type="Proteomes" id="UP000501053"/>
    </source>
</evidence>
<sequence>MKIIHLTDLHLVAPTRKLFALDPLEHFKAAIASINLNHFDAELVLISGDLVDQGETEAYIALKEALKSLKIPYALGMGNHDNRAHLQSVFPELPQDDNGFVQYAIKTSGGTFIMLDTAKEGSHAGELCTKRLAWLSHTLEKHSDQDIFIVLHHPTVETGIRFMDSIKLQDVEAFANIVKKHNNIRHLFFGHVHRPITGNWQGISFSLMPSLNHQVALNLEIDAKRLPGSHEPPAYGVVIIEEQSLVVHFNYFMQETRKYFMHGNSASAQSFAQLDHEIELQQRDDLQQTMKDY</sequence>
<dbReference type="EMBL" id="AP022869">
    <property type="protein sequence ID" value="BCB72492.1"/>
    <property type="molecule type" value="Genomic_DNA"/>
</dbReference>
<evidence type="ECO:0000256" key="1">
    <source>
        <dbReference type="ARBA" id="ARBA00022723"/>
    </source>
</evidence>
<dbReference type="GO" id="GO:0004112">
    <property type="term" value="F:cyclic-nucleotide phosphodiesterase activity"/>
    <property type="evidence" value="ECO:0007669"/>
    <property type="project" value="InterPro"/>
</dbReference>